<dbReference type="EMBL" id="MLAU01028734">
    <property type="protein sequence ID" value="OIW21580.1"/>
    <property type="molecule type" value="Genomic_DNA"/>
</dbReference>
<gene>
    <name evidence="6" type="ORF">TanjilG_06360</name>
</gene>
<name>A0A394DEA4_LUPAN</name>
<dbReference type="Proteomes" id="UP000188354">
    <property type="component" value="Unassembled WGS sequence"/>
</dbReference>
<evidence type="ECO:0000313" key="7">
    <source>
        <dbReference type="Proteomes" id="UP000188354"/>
    </source>
</evidence>
<dbReference type="InterPro" id="IPR036291">
    <property type="entry name" value="NAD(P)-bd_dom_sf"/>
</dbReference>
<keyword evidence="7" id="KW-1185">Reference proteome</keyword>
<evidence type="ECO:0000256" key="4">
    <source>
        <dbReference type="ARBA" id="ARBA00066661"/>
    </source>
</evidence>
<feature type="domain" description="D-isomer specific 2-hydroxyacid dehydrogenase NAD-binding" evidence="5">
    <location>
        <begin position="128"/>
        <end position="300"/>
    </location>
</feature>
<dbReference type="SUPFAM" id="SSF52283">
    <property type="entry name" value="Formate/glycerate dehydrogenase catalytic domain-like"/>
    <property type="match status" value="1"/>
</dbReference>
<dbReference type="AlphaFoldDB" id="A0A394DEA4"/>
<dbReference type="PROSITE" id="PS00065">
    <property type="entry name" value="D_2_HYDROXYACID_DH_1"/>
    <property type="match status" value="1"/>
</dbReference>
<accession>A0A394DEA4</accession>
<dbReference type="GO" id="GO:0009853">
    <property type="term" value="P:photorespiration"/>
    <property type="evidence" value="ECO:0007669"/>
    <property type="project" value="UniProtKB-ARBA"/>
</dbReference>
<dbReference type="FunFam" id="3.40.50.720:FF:000213">
    <property type="entry name" value="Putative 2-hydroxyacid dehydrogenase"/>
    <property type="match status" value="1"/>
</dbReference>
<dbReference type="CDD" id="cd12156">
    <property type="entry name" value="HPPR"/>
    <property type="match status" value="1"/>
</dbReference>
<organism evidence="6 7">
    <name type="scientific">Lupinus angustifolius</name>
    <name type="common">Narrow-leaved blue lupine</name>
    <dbReference type="NCBI Taxonomy" id="3871"/>
    <lineage>
        <taxon>Eukaryota</taxon>
        <taxon>Viridiplantae</taxon>
        <taxon>Streptophyta</taxon>
        <taxon>Embryophyta</taxon>
        <taxon>Tracheophyta</taxon>
        <taxon>Spermatophyta</taxon>
        <taxon>Magnoliopsida</taxon>
        <taxon>eudicotyledons</taxon>
        <taxon>Gunneridae</taxon>
        <taxon>Pentapetalae</taxon>
        <taxon>rosids</taxon>
        <taxon>fabids</taxon>
        <taxon>Fabales</taxon>
        <taxon>Fabaceae</taxon>
        <taxon>Papilionoideae</taxon>
        <taxon>50 kb inversion clade</taxon>
        <taxon>genistoids sensu lato</taxon>
        <taxon>core genistoids</taxon>
        <taxon>Genisteae</taxon>
        <taxon>Lupinus</taxon>
    </lineage>
</organism>
<dbReference type="GO" id="GO:0016618">
    <property type="term" value="F:hydroxypyruvate reductase [NAD(P)H] activity"/>
    <property type="evidence" value="ECO:0007669"/>
    <property type="project" value="TreeGrafter"/>
</dbReference>
<dbReference type="SUPFAM" id="SSF51735">
    <property type="entry name" value="NAD(P)-binding Rossmann-fold domains"/>
    <property type="match status" value="1"/>
</dbReference>
<protein>
    <recommendedName>
        <fullName evidence="4">glyoxylate reductase (NADP(+))</fullName>
        <ecNumber evidence="4">1.1.1.79</ecNumber>
    </recommendedName>
</protein>
<evidence type="ECO:0000256" key="2">
    <source>
        <dbReference type="ARBA" id="ARBA00023002"/>
    </source>
</evidence>
<evidence type="ECO:0000256" key="1">
    <source>
        <dbReference type="ARBA" id="ARBA00022857"/>
    </source>
</evidence>
<evidence type="ECO:0000259" key="5">
    <source>
        <dbReference type="Pfam" id="PF02826"/>
    </source>
</evidence>
<dbReference type="PANTHER" id="PTHR10996:SF179">
    <property type="entry name" value="D-ISOMER SPECIFIC 2-HYDROXYACID DEHYDROGENASE FAMILY PROTEIN-RELATED"/>
    <property type="match status" value="1"/>
</dbReference>
<proteinExistence type="predicted"/>
<dbReference type="GO" id="GO:0005829">
    <property type="term" value="C:cytosol"/>
    <property type="evidence" value="ECO:0007669"/>
    <property type="project" value="TreeGrafter"/>
</dbReference>
<keyword evidence="3" id="KW-0520">NAD</keyword>
<dbReference type="STRING" id="3871.A0A394DEA4"/>
<dbReference type="InterPro" id="IPR050223">
    <property type="entry name" value="D-isomer_2-hydroxyacid_DH"/>
</dbReference>
<comment type="caution">
    <text evidence="6">The sequence shown here is derived from an EMBL/GenBank/DDBJ whole genome shotgun (WGS) entry which is preliminary data.</text>
</comment>
<evidence type="ECO:0000256" key="3">
    <source>
        <dbReference type="ARBA" id="ARBA00023027"/>
    </source>
</evidence>
<dbReference type="InterPro" id="IPR029752">
    <property type="entry name" value="D-isomer_DH_CS1"/>
</dbReference>
<dbReference type="Gene3D" id="3.40.50.720">
    <property type="entry name" value="NAD(P)-binding Rossmann-like Domain"/>
    <property type="match status" value="2"/>
</dbReference>
<dbReference type="Pfam" id="PF02826">
    <property type="entry name" value="2-Hacid_dh_C"/>
    <property type="match status" value="1"/>
</dbReference>
<evidence type="ECO:0000313" key="6">
    <source>
        <dbReference type="EMBL" id="OIW21580.1"/>
    </source>
</evidence>
<dbReference type="GO" id="GO:0030267">
    <property type="term" value="F:glyoxylate reductase (NADPH) activity"/>
    <property type="evidence" value="ECO:0007669"/>
    <property type="project" value="UniProtKB-EC"/>
</dbReference>
<keyword evidence="2" id="KW-0560">Oxidoreductase</keyword>
<dbReference type="Gramene" id="OIW21580">
    <property type="protein sequence ID" value="OIW21580"/>
    <property type="gene ID" value="TanjilG_06360"/>
</dbReference>
<dbReference type="PANTHER" id="PTHR10996">
    <property type="entry name" value="2-HYDROXYACID DEHYDROGENASE-RELATED"/>
    <property type="match status" value="1"/>
</dbReference>
<dbReference type="EC" id="1.1.1.79" evidence="4"/>
<reference evidence="6 7" key="1">
    <citation type="journal article" date="2017" name="Plant Biotechnol. J.">
        <title>A comprehensive draft genome sequence for lupin (Lupinus angustifolius), an emerging health food: insights into plant-microbe interactions and legume evolution.</title>
        <authorList>
            <person name="Hane J.K."/>
            <person name="Ming Y."/>
            <person name="Kamphuis L.G."/>
            <person name="Nelson M.N."/>
            <person name="Garg G."/>
            <person name="Atkins C.A."/>
            <person name="Bayer P.E."/>
            <person name="Bravo A."/>
            <person name="Bringans S."/>
            <person name="Cannon S."/>
            <person name="Edwards D."/>
            <person name="Foley R."/>
            <person name="Gao L.L."/>
            <person name="Harrison M.J."/>
            <person name="Huang W."/>
            <person name="Hurgobin B."/>
            <person name="Li S."/>
            <person name="Liu C.W."/>
            <person name="McGrath A."/>
            <person name="Morahan G."/>
            <person name="Murray J."/>
            <person name="Weller J."/>
            <person name="Jian J."/>
            <person name="Singh K.B."/>
        </authorList>
    </citation>
    <scope>NUCLEOTIDE SEQUENCE [LARGE SCALE GENOMIC DNA]</scope>
    <source>
        <strain evidence="7">cv. Tanjil</strain>
        <tissue evidence="6">Whole plant</tissue>
    </source>
</reference>
<keyword evidence="1" id="KW-0521">NADP</keyword>
<dbReference type="GO" id="GO:0051287">
    <property type="term" value="F:NAD binding"/>
    <property type="evidence" value="ECO:0007669"/>
    <property type="project" value="InterPro"/>
</dbReference>
<sequence length="329" mass="36657">MAVADEHYQDDNKELQPLLVFGPPLIFEVFESRNSHKYLFLKAFSIQLPLLEFLTTQNVDPSSIRTILCNQLQPITANVIRLLPSLALIVTTTIGNDHIDLPECNRRGVQVVNVGSQSTEDVADMAVGLLIDVLYRISAADRYVRKWVPSKPWNLPPGSKLGGKRVGIVGLGRIGGEVAKRLEAFNCRIMYHSRHKKPFVSYTFYSNILELASNSDVLVLCCSLTDETRHMINREVMLALGKEGVIVNVGRGALIDENALVQCLMKGEIRGAGLDVFENEPEVPKELITLDNVVLSPHAAALTSDYFTDTFSFLSNIKDIFQQECSKLR</sequence>
<dbReference type="InterPro" id="IPR006140">
    <property type="entry name" value="D-isomer_DH_NAD-bd"/>
</dbReference>